<dbReference type="Proteomes" id="UP000001396">
    <property type="component" value="Unassembled WGS sequence"/>
</dbReference>
<dbReference type="RefSeq" id="XP_020426772.1">
    <property type="nucleotide sequence ID" value="XM_020582356.1"/>
</dbReference>
<gene>
    <name evidence="1" type="ORF">PPL_11606</name>
</gene>
<organism evidence="1 2">
    <name type="scientific">Heterostelium pallidum (strain ATCC 26659 / Pp 5 / PN500)</name>
    <name type="common">Cellular slime mold</name>
    <name type="synonym">Polysphondylium pallidum</name>
    <dbReference type="NCBI Taxonomy" id="670386"/>
    <lineage>
        <taxon>Eukaryota</taxon>
        <taxon>Amoebozoa</taxon>
        <taxon>Evosea</taxon>
        <taxon>Eumycetozoa</taxon>
        <taxon>Dictyostelia</taxon>
        <taxon>Acytosteliales</taxon>
        <taxon>Acytosteliaceae</taxon>
        <taxon>Heterostelium</taxon>
    </lineage>
</organism>
<accession>D3BV81</accession>
<name>D3BV81_HETP5</name>
<dbReference type="EMBL" id="ADBJ01000062">
    <property type="protein sequence ID" value="EFA74638.1"/>
    <property type="molecule type" value="Genomic_DNA"/>
</dbReference>
<sequence>MQVLQHLDTSNSGGISERCFEHLSRCSSLESLECGLKISEETVRNAVAEWCGTGTLVNCPSLKKVVVDVKLPAIVTSEVTCDSQQTNNSNNIAFNLVTKLATQN</sequence>
<proteinExistence type="predicted"/>
<dbReference type="AlphaFoldDB" id="D3BV81"/>
<evidence type="ECO:0000313" key="2">
    <source>
        <dbReference type="Proteomes" id="UP000001396"/>
    </source>
</evidence>
<dbReference type="InParanoid" id="D3BV81"/>
<protein>
    <submittedName>
        <fullName evidence="1">Uncharacterized protein</fullName>
    </submittedName>
</protein>
<comment type="caution">
    <text evidence="1">The sequence shown here is derived from an EMBL/GenBank/DDBJ whole genome shotgun (WGS) entry which is preliminary data.</text>
</comment>
<dbReference type="GeneID" id="31367074"/>
<reference evidence="1 2" key="1">
    <citation type="journal article" date="2011" name="Genome Res.">
        <title>Phylogeny-wide analysis of social amoeba genomes highlights ancient origins for complex intercellular communication.</title>
        <authorList>
            <person name="Heidel A.J."/>
            <person name="Lawal H.M."/>
            <person name="Felder M."/>
            <person name="Schilde C."/>
            <person name="Helps N.R."/>
            <person name="Tunggal B."/>
            <person name="Rivero F."/>
            <person name="John U."/>
            <person name="Schleicher M."/>
            <person name="Eichinger L."/>
            <person name="Platzer M."/>
            <person name="Noegel A.A."/>
            <person name="Schaap P."/>
            <person name="Gloeckner G."/>
        </authorList>
    </citation>
    <scope>NUCLEOTIDE SEQUENCE [LARGE SCALE GENOMIC DNA]</scope>
    <source>
        <strain evidence="2">ATCC 26659 / Pp 5 / PN500</strain>
    </source>
</reference>
<keyword evidence="2" id="KW-1185">Reference proteome</keyword>
<dbReference type="STRING" id="670386.D3BV81"/>
<evidence type="ECO:0000313" key="1">
    <source>
        <dbReference type="EMBL" id="EFA74638.1"/>
    </source>
</evidence>